<feature type="repeat" description="PPR" evidence="2">
    <location>
        <begin position="104"/>
        <end position="138"/>
    </location>
</feature>
<keyword evidence="4" id="KW-1185">Reference proteome</keyword>
<accession>A0AAP0S4R6</accession>
<dbReference type="Pfam" id="PF20431">
    <property type="entry name" value="E_motif"/>
    <property type="match status" value="1"/>
</dbReference>
<dbReference type="NCBIfam" id="TIGR00756">
    <property type="entry name" value="PPR"/>
    <property type="match status" value="6"/>
</dbReference>
<dbReference type="InterPro" id="IPR046848">
    <property type="entry name" value="E_motif"/>
</dbReference>
<dbReference type="GO" id="GO:0003723">
    <property type="term" value="F:RNA binding"/>
    <property type="evidence" value="ECO:0007669"/>
    <property type="project" value="InterPro"/>
</dbReference>
<dbReference type="FunFam" id="1.25.40.10:FF:000184">
    <property type="entry name" value="Pentatricopeptide repeat-containing protein, chloroplastic"/>
    <property type="match status" value="1"/>
</dbReference>
<feature type="repeat" description="PPR" evidence="2">
    <location>
        <begin position="439"/>
        <end position="473"/>
    </location>
</feature>
<dbReference type="PANTHER" id="PTHR47926:SF387">
    <property type="entry name" value="PENTATRICOPEPTIDE REPEAT-CONTAINING PROTEIN"/>
    <property type="match status" value="1"/>
</dbReference>
<dbReference type="FunFam" id="1.25.40.10:FF:000348">
    <property type="entry name" value="Pentatricopeptide repeat-containing protein chloroplastic"/>
    <property type="match status" value="1"/>
</dbReference>
<dbReference type="Pfam" id="PF01535">
    <property type="entry name" value="PPR"/>
    <property type="match status" value="2"/>
</dbReference>
<organism evidence="3 4">
    <name type="scientific">Liquidambar formosana</name>
    <name type="common">Formosan gum</name>
    <dbReference type="NCBI Taxonomy" id="63359"/>
    <lineage>
        <taxon>Eukaryota</taxon>
        <taxon>Viridiplantae</taxon>
        <taxon>Streptophyta</taxon>
        <taxon>Embryophyta</taxon>
        <taxon>Tracheophyta</taxon>
        <taxon>Spermatophyta</taxon>
        <taxon>Magnoliopsida</taxon>
        <taxon>eudicotyledons</taxon>
        <taxon>Gunneridae</taxon>
        <taxon>Pentapetalae</taxon>
        <taxon>Saxifragales</taxon>
        <taxon>Altingiaceae</taxon>
        <taxon>Liquidambar</taxon>
    </lineage>
</organism>
<evidence type="ECO:0000313" key="3">
    <source>
        <dbReference type="EMBL" id="KAK9290955.1"/>
    </source>
</evidence>
<dbReference type="Proteomes" id="UP001415857">
    <property type="component" value="Unassembled WGS sequence"/>
</dbReference>
<dbReference type="InterPro" id="IPR011990">
    <property type="entry name" value="TPR-like_helical_dom_sf"/>
</dbReference>
<dbReference type="SUPFAM" id="SSF48452">
    <property type="entry name" value="TPR-like"/>
    <property type="match status" value="1"/>
</dbReference>
<reference evidence="3 4" key="1">
    <citation type="journal article" date="2024" name="Plant J.">
        <title>Genome sequences and population genomics reveal climatic adaptation and genomic divergence between two closely related sweetgum species.</title>
        <authorList>
            <person name="Xu W.Q."/>
            <person name="Ren C.Q."/>
            <person name="Zhang X.Y."/>
            <person name="Comes H.P."/>
            <person name="Liu X.H."/>
            <person name="Li Y.G."/>
            <person name="Kettle C.J."/>
            <person name="Jalonen R."/>
            <person name="Gaisberger H."/>
            <person name="Ma Y.Z."/>
            <person name="Qiu Y.X."/>
        </authorList>
    </citation>
    <scope>NUCLEOTIDE SEQUENCE [LARGE SCALE GENOMIC DNA]</scope>
    <source>
        <strain evidence="3">Hangzhou</strain>
    </source>
</reference>
<evidence type="ECO:0000256" key="1">
    <source>
        <dbReference type="ARBA" id="ARBA00022737"/>
    </source>
</evidence>
<keyword evidence="1" id="KW-0677">Repeat</keyword>
<feature type="repeat" description="PPR" evidence="2">
    <location>
        <begin position="205"/>
        <end position="239"/>
    </location>
</feature>
<feature type="repeat" description="PPR" evidence="2">
    <location>
        <begin position="306"/>
        <end position="336"/>
    </location>
</feature>
<dbReference type="Pfam" id="PF13041">
    <property type="entry name" value="PPR_2"/>
    <property type="match status" value="4"/>
</dbReference>
<dbReference type="InterPro" id="IPR046960">
    <property type="entry name" value="PPR_At4g14850-like_plant"/>
</dbReference>
<dbReference type="InterPro" id="IPR046849">
    <property type="entry name" value="E2_motif"/>
</dbReference>
<evidence type="ECO:0000313" key="4">
    <source>
        <dbReference type="Proteomes" id="UP001415857"/>
    </source>
</evidence>
<comment type="caution">
    <text evidence="3">The sequence shown here is derived from an EMBL/GenBank/DDBJ whole genome shotgun (WGS) entry which is preliminary data.</text>
</comment>
<name>A0AAP0S4R6_LIQFO</name>
<evidence type="ECO:0000256" key="2">
    <source>
        <dbReference type="PROSITE-ProRule" id="PRU00708"/>
    </source>
</evidence>
<dbReference type="FunFam" id="1.25.40.10:FF:000427">
    <property type="entry name" value="Pentatricopeptide repeat-containing protein chloroplastic"/>
    <property type="match status" value="1"/>
</dbReference>
<gene>
    <name evidence="3" type="ORF">L1049_009135</name>
</gene>
<dbReference type="Pfam" id="PF20430">
    <property type="entry name" value="Eplus_motif"/>
    <property type="match status" value="1"/>
</dbReference>
<feature type="repeat" description="PPR" evidence="2">
    <location>
        <begin position="337"/>
        <end position="371"/>
    </location>
</feature>
<dbReference type="GO" id="GO:0009451">
    <property type="term" value="P:RNA modification"/>
    <property type="evidence" value="ECO:0007669"/>
    <property type="project" value="InterPro"/>
</dbReference>
<dbReference type="AlphaFoldDB" id="A0AAP0S4R6"/>
<dbReference type="EMBL" id="JBBPBK010000002">
    <property type="protein sequence ID" value="KAK9290955.1"/>
    <property type="molecule type" value="Genomic_DNA"/>
</dbReference>
<sequence>MKPLLSPLIRISSPQRSTPLLSSIPSRKPKWSSTSNLIITNPTLLIMESCTTMFQLKQIQAHMTRTGLIFHLFPVSRVLSFCALSDSGDIHHAHLLFAQIPEPNIYIWNTMIRGYCKARFSEMGFFLFRRMVRERVEMDERSFVFALKACQQFPTIFEGNSVHCRIYKVGFVSHLLVQNGLIHYYADHGCMSFARQVFDESSMRDVVSWTSMIDGYGQENCPDEAMKLFDSMLSSGVEPNEVTMITVLSACSRKGDLVLGKSIHEYMKRKNVNCSINLLNALLDMYVKCGCLVTAREIFDKMETKDAFSWTSMVNGYAKCDDLANARKLFDEMPHRNVISWNAMIAGYSQNNQPNEALELFHDMVKAGMVPIGSTLVCVLSACAQSGCLDLGQWIHHYYVDENRIQLSVTLANAFIDMYSKCGNIDAAAEVFHKMLERDLVSWNSMIVGYASHGHAEQALVLFKQMTRMKFKPDDITFVGVLSACNHGGLVTEGWEYFRNMKGNFGLEPKVEHYACMIDLLGRIGLLAEAYDLITRMPMGPDEAAWGALLNACRMHGNVELGMLAANKLMDLDPKDSGIYVLLANICAKGRRWGDVKMVRSMMRERGIKKTPGRSLIEVEGEFHEFLVADESHPLSEEIYEVLNEMILLSKLEDNVTNNFQMIDF</sequence>
<dbReference type="PANTHER" id="PTHR47926">
    <property type="entry name" value="PENTATRICOPEPTIDE REPEAT-CONTAINING PROTEIN"/>
    <property type="match status" value="1"/>
</dbReference>
<dbReference type="PROSITE" id="PS51375">
    <property type="entry name" value="PPR"/>
    <property type="match status" value="6"/>
</dbReference>
<dbReference type="Gene3D" id="1.25.40.10">
    <property type="entry name" value="Tetratricopeptide repeat domain"/>
    <property type="match status" value="4"/>
</dbReference>
<feature type="repeat" description="PPR" evidence="2">
    <location>
        <begin position="408"/>
        <end position="438"/>
    </location>
</feature>
<protein>
    <submittedName>
        <fullName evidence="3">Uncharacterized protein</fullName>
    </submittedName>
</protein>
<dbReference type="InterPro" id="IPR002885">
    <property type="entry name" value="PPR_rpt"/>
</dbReference>
<proteinExistence type="predicted"/>